<dbReference type="EMBL" id="CAJNOK010041352">
    <property type="protein sequence ID" value="CAF1557371.1"/>
    <property type="molecule type" value="Genomic_DNA"/>
</dbReference>
<proteinExistence type="predicted"/>
<feature type="compositionally biased region" description="Low complexity" evidence="1">
    <location>
        <begin position="215"/>
        <end position="237"/>
    </location>
</feature>
<feature type="non-terminal residue" evidence="3">
    <location>
        <position position="1"/>
    </location>
</feature>
<sequence>RKRQVPSQTVEQFITYYYATKAANYSETLVQMIVELRLVFPVDCLMLICQKDTARTVTTQIFLVIQFDKNQFEIFFGLTTASGGNGGSSNNNSATLQISPTSTVTNQTPEGPPTRSPNVTTSQMASLFSVLISTIMPTIGTTRQRQPTSFSSEKTSAFTKERPETQKTRTNISKGFQTRDITRVTFSVLALSQKTGRTKPFPLTKSKTSKRSKPSKPAETTTESTSSVQSFTSLFLSETPNASRATSNQPQTGSFTSSTSGT</sequence>
<gene>
    <name evidence="2" type="ORF">OVA965_LOCUS39622</name>
    <name evidence="3" type="ORF">TMI583_LOCUS40953</name>
</gene>
<protein>
    <submittedName>
        <fullName evidence="3">Uncharacterized protein</fullName>
    </submittedName>
</protein>
<evidence type="ECO:0000313" key="2">
    <source>
        <dbReference type="EMBL" id="CAF1557371.1"/>
    </source>
</evidence>
<reference evidence="3" key="1">
    <citation type="submission" date="2021-02" db="EMBL/GenBank/DDBJ databases">
        <authorList>
            <person name="Nowell W R."/>
        </authorList>
    </citation>
    <scope>NUCLEOTIDE SEQUENCE</scope>
</reference>
<feature type="compositionally biased region" description="Polar residues" evidence="1">
    <location>
        <begin position="94"/>
        <end position="109"/>
    </location>
</feature>
<dbReference type="Proteomes" id="UP000682733">
    <property type="component" value="Unassembled WGS sequence"/>
</dbReference>
<dbReference type="EMBL" id="CAJOBA010063908">
    <property type="protein sequence ID" value="CAF4348522.1"/>
    <property type="molecule type" value="Genomic_DNA"/>
</dbReference>
<feature type="region of interest" description="Disordered" evidence="1">
    <location>
        <begin position="197"/>
        <end position="262"/>
    </location>
</feature>
<evidence type="ECO:0000256" key="1">
    <source>
        <dbReference type="SAM" id="MobiDB-lite"/>
    </source>
</evidence>
<dbReference type="AlphaFoldDB" id="A0A8S2UP26"/>
<name>A0A8S2UP26_9BILA</name>
<feature type="compositionally biased region" description="Polar residues" evidence="1">
    <location>
        <begin position="238"/>
        <end position="251"/>
    </location>
</feature>
<feature type="region of interest" description="Disordered" evidence="1">
    <location>
        <begin position="87"/>
        <end position="119"/>
    </location>
</feature>
<organism evidence="3 4">
    <name type="scientific">Didymodactylos carnosus</name>
    <dbReference type="NCBI Taxonomy" id="1234261"/>
    <lineage>
        <taxon>Eukaryota</taxon>
        <taxon>Metazoa</taxon>
        <taxon>Spiralia</taxon>
        <taxon>Gnathifera</taxon>
        <taxon>Rotifera</taxon>
        <taxon>Eurotatoria</taxon>
        <taxon>Bdelloidea</taxon>
        <taxon>Philodinida</taxon>
        <taxon>Philodinidae</taxon>
        <taxon>Didymodactylos</taxon>
    </lineage>
</organism>
<feature type="compositionally biased region" description="Low complexity" evidence="1">
    <location>
        <begin position="252"/>
        <end position="262"/>
    </location>
</feature>
<dbReference type="Proteomes" id="UP000677228">
    <property type="component" value="Unassembled WGS sequence"/>
</dbReference>
<comment type="caution">
    <text evidence="3">The sequence shown here is derived from an EMBL/GenBank/DDBJ whole genome shotgun (WGS) entry which is preliminary data.</text>
</comment>
<feature type="region of interest" description="Disordered" evidence="1">
    <location>
        <begin position="141"/>
        <end position="172"/>
    </location>
</feature>
<accession>A0A8S2UP26</accession>
<feature type="compositionally biased region" description="Polar residues" evidence="1">
    <location>
        <begin position="141"/>
        <end position="158"/>
    </location>
</feature>
<evidence type="ECO:0000313" key="4">
    <source>
        <dbReference type="Proteomes" id="UP000682733"/>
    </source>
</evidence>
<evidence type="ECO:0000313" key="3">
    <source>
        <dbReference type="EMBL" id="CAF4348522.1"/>
    </source>
</evidence>